<protein>
    <submittedName>
        <fullName evidence="9">J domain-containing protein</fullName>
    </submittedName>
</protein>
<evidence type="ECO:0000256" key="2">
    <source>
        <dbReference type="ARBA" id="ARBA00004496"/>
    </source>
</evidence>
<evidence type="ECO:0000256" key="6">
    <source>
        <dbReference type="SAM" id="MobiDB-lite"/>
    </source>
</evidence>
<evidence type="ECO:0000256" key="3">
    <source>
        <dbReference type="ARBA" id="ARBA00022490"/>
    </source>
</evidence>
<dbReference type="PANTHER" id="PTHR44313:SF1">
    <property type="entry name" value="DNAJ HOMOLOG SUBFAMILY C MEMBER 17"/>
    <property type="match status" value="1"/>
</dbReference>
<name>A0AAF3F2B0_9BILA</name>
<proteinExistence type="predicted"/>
<evidence type="ECO:0000256" key="5">
    <source>
        <dbReference type="ARBA" id="ARBA00023242"/>
    </source>
</evidence>
<feature type="domain" description="J" evidence="7">
    <location>
        <begin position="4"/>
        <end position="70"/>
    </location>
</feature>
<dbReference type="PANTHER" id="PTHR44313">
    <property type="entry name" value="DNAJ HOMOLOG SUBFAMILY C MEMBER 17"/>
    <property type="match status" value="1"/>
</dbReference>
<dbReference type="InterPro" id="IPR001623">
    <property type="entry name" value="DnaJ_domain"/>
</dbReference>
<evidence type="ECO:0000313" key="8">
    <source>
        <dbReference type="Proteomes" id="UP000887575"/>
    </source>
</evidence>
<evidence type="ECO:0000313" key="9">
    <source>
        <dbReference type="WBParaSite" id="MBELARI_LOCUS20658"/>
    </source>
</evidence>
<dbReference type="GO" id="GO:0005681">
    <property type="term" value="C:spliceosomal complex"/>
    <property type="evidence" value="ECO:0007669"/>
    <property type="project" value="TreeGrafter"/>
</dbReference>
<evidence type="ECO:0000259" key="7">
    <source>
        <dbReference type="PROSITE" id="PS50076"/>
    </source>
</evidence>
<feature type="compositionally biased region" description="Basic and acidic residues" evidence="6">
    <location>
        <begin position="74"/>
        <end position="93"/>
    </location>
</feature>
<dbReference type="SMART" id="SM00271">
    <property type="entry name" value="DnaJ"/>
    <property type="match status" value="1"/>
</dbReference>
<dbReference type="Gene3D" id="3.30.70.330">
    <property type="match status" value="1"/>
</dbReference>
<dbReference type="InterPro" id="IPR052094">
    <property type="entry name" value="Pre-mRNA-splicing_ERAD"/>
</dbReference>
<evidence type="ECO:0000256" key="1">
    <source>
        <dbReference type="ARBA" id="ARBA00004123"/>
    </source>
</evidence>
<feature type="compositionally biased region" description="Basic and acidic residues" evidence="6">
    <location>
        <begin position="311"/>
        <end position="321"/>
    </location>
</feature>
<dbReference type="GO" id="GO:0005737">
    <property type="term" value="C:cytoplasm"/>
    <property type="evidence" value="ECO:0007669"/>
    <property type="project" value="UniProtKB-SubCell"/>
</dbReference>
<dbReference type="InterPro" id="IPR036869">
    <property type="entry name" value="J_dom_sf"/>
</dbReference>
<sequence length="321" mass="37340">MTFNPYLVLNLQRDCNEKDIQKAYKVLCLRWHPDKNPDNVELANQKFIEAKKAVDLLLDKEKRTEFDNAAQRKATSEKRQQERREHGDAKRKQMYDDLIRREKEFVERGTHYAPSTTAKESDEKYKAKMRKVHEQQARAETEALRKKWEAEVEEEIRAQKERLSHAQVHHEENDSAPKLKVSWKIANEAEDYDETAMRILFDPYGTIDEVILMKGKKNKRTALIVYSNGGNPWGAETETGAGGSELSCEWIQKPQTGSSTQNDRNKKSNEQQIKKDENFASLSLEEMEAQMFANLAEPEPSTFQDDLLDDPDTKKTKWDDE</sequence>
<organism evidence="8 9">
    <name type="scientific">Mesorhabditis belari</name>
    <dbReference type="NCBI Taxonomy" id="2138241"/>
    <lineage>
        <taxon>Eukaryota</taxon>
        <taxon>Metazoa</taxon>
        <taxon>Ecdysozoa</taxon>
        <taxon>Nematoda</taxon>
        <taxon>Chromadorea</taxon>
        <taxon>Rhabditida</taxon>
        <taxon>Rhabditina</taxon>
        <taxon>Rhabditomorpha</taxon>
        <taxon>Rhabditoidea</taxon>
        <taxon>Rhabditidae</taxon>
        <taxon>Mesorhabditinae</taxon>
        <taxon>Mesorhabditis</taxon>
    </lineage>
</organism>
<dbReference type="Gene3D" id="1.10.287.110">
    <property type="entry name" value="DnaJ domain"/>
    <property type="match status" value="1"/>
</dbReference>
<dbReference type="PROSITE" id="PS50076">
    <property type="entry name" value="DNAJ_2"/>
    <property type="match status" value="1"/>
</dbReference>
<evidence type="ECO:0000256" key="4">
    <source>
        <dbReference type="ARBA" id="ARBA00023186"/>
    </source>
</evidence>
<dbReference type="SUPFAM" id="SSF46565">
    <property type="entry name" value="Chaperone J-domain"/>
    <property type="match status" value="1"/>
</dbReference>
<dbReference type="Proteomes" id="UP000887575">
    <property type="component" value="Unassembled WGS sequence"/>
</dbReference>
<dbReference type="Pfam" id="PF00226">
    <property type="entry name" value="DnaJ"/>
    <property type="match status" value="1"/>
</dbReference>
<dbReference type="PRINTS" id="PR00625">
    <property type="entry name" value="JDOMAIN"/>
</dbReference>
<dbReference type="CDD" id="cd06257">
    <property type="entry name" value="DnaJ"/>
    <property type="match status" value="1"/>
</dbReference>
<reference evidence="9" key="1">
    <citation type="submission" date="2024-02" db="UniProtKB">
        <authorList>
            <consortium name="WormBaseParasite"/>
        </authorList>
    </citation>
    <scope>IDENTIFICATION</scope>
</reference>
<keyword evidence="4" id="KW-0143">Chaperone</keyword>
<accession>A0AAF3F2B0</accession>
<keyword evidence="8" id="KW-1185">Reference proteome</keyword>
<dbReference type="WBParaSite" id="MBELARI_LOCUS20658">
    <property type="protein sequence ID" value="MBELARI_LOCUS20658"/>
    <property type="gene ID" value="MBELARI_LOCUS20658"/>
</dbReference>
<dbReference type="AlphaFoldDB" id="A0AAF3F2B0"/>
<feature type="compositionally biased region" description="Polar residues" evidence="6">
    <location>
        <begin position="253"/>
        <end position="262"/>
    </location>
</feature>
<keyword evidence="3" id="KW-0963">Cytoplasm</keyword>
<feature type="region of interest" description="Disordered" evidence="6">
    <location>
        <begin position="67"/>
        <end position="93"/>
    </location>
</feature>
<keyword evidence="5" id="KW-0539">Nucleus</keyword>
<feature type="compositionally biased region" description="Basic and acidic residues" evidence="6">
    <location>
        <begin position="263"/>
        <end position="278"/>
    </location>
</feature>
<dbReference type="InterPro" id="IPR012677">
    <property type="entry name" value="Nucleotide-bd_a/b_plait_sf"/>
</dbReference>
<feature type="region of interest" description="Disordered" evidence="6">
    <location>
        <begin position="253"/>
        <end position="279"/>
    </location>
</feature>
<dbReference type="GO" id="GO:0000390">
    <property type="term" value="P:spliceosomal complex disassembly"/>
    <property type="evidence" value="ECO:0007669"/>
    <property type="project" value="TreeGrafter"/>
</dbReference>
<comment type="subcellular location">
    <subcellularLocation>
        <location evidence="2">Cytoplasm</location>
    </subcellularLocation>
    <subcellularLocation>
        <location evidence="1">Nucleus</location>
    </subcellularLocation>
</comment>
<feature type="region of interest" description="Disordered" evidence="6">
    <location>
        <begin position="292"/>
        <end position="321"/>
    </location>
</feature>